<proteinExistence type="predicted"/>
<protein>
    <recommendedName>
        <fullName evidence="1">Little elongation complex subunit 2 C-terminal domain-containing protein</fullName>
    </recommendedName>
</protein>
<dbReference type="Pfam" id="PF10505">
    <property type="entry name" value="NARG2_C"/>
    <property type="match status" value="1"/>
</dbReference>
<name>A0AAW1UG79_9CUCU</name>
<feature type="domain" description="Little elongation complex subunit 2 C-terminal" evidence="1">
    <location>
        <begin position="393"/>
        <end position="592"/>
    </location>
</feature>
<evidence type="ECO:0000259" key="1">
    <source>
        <dbReference type="Pfam" id="PF10505"/>
    </source>
</evidence>
<dbReference type="Proteomes" id="UP001431783">
    <property type="component" value="Unassembled WGS sequence"/>
</dbReference>
<dbReference type="EMBL" id="JARQZJ010000070">
    <property type="protein sequence ID" value="KAK9881708.1"/>
    <property type="molecule type" value="Genomic_DNA"/>
</dbReference>
<dbReference type="GO" id="GO:0042796">
    <property type="term" value="P:snRNA transcription by RNA polymerase III"/>
    <property type="evidence" value="ECO:0007669"/>
    <property type="project" value="TreeGrafter"/>
</dbReference>
<organism evidence="2 3">
    <name type="scientific">Henosepilachna vigintioctopunctata</name>
    <dbReference type="NCBI Taxonomy" id="420089"/>
    <lineage>
        <taxon>Eukaryota</taxon>
        <taxon>Metazoa</taxon>
        <taxon>Ecdysozoa</taxon>
        <taxon>Arthropoda</taxon>
        <taxon>Hexapoda</taxon>
        <taxon>Insecta</taxon>
        <taxon>Pterygota</taxon>
        <taxon>Neoptera</taxon>
        <taxon>Endopterygota</taxon>
        <taxon>Coleoptera</taxon>
        <taxon>Polyphaga</taxon>
        <taxon>Cucujiformia</taxon>
        <taxon>Coccinelloidea</taxon>
        <taxon>Coccinellidae</taxon>
        <taxon>Epilachninae</taxon>
        <taxon>Epilachnini</taxon>
        <taxon>Henosepilachna</taxon>
    </lineage>
</organism>
<keyword evidence="3" id="KW-1185">Reference proteome</keyword>
<evidence type="ECO:0000313" key="3">
    <source>
        <dbReference type="Proteomes" id="UP001431783"/>
    </source>
</evidence>
<gene>
    <name evidence="2" type="ORF">WA026_017226</name>
</gene>
<reference evidence="2 3" key="1">
    <citation type="submission" date="2023-03" db="EMBL/GenBank/DDBJ databases">
        <title>Genome insight into feeding habits of ladybird beetles.</title>
        <authorList>
            <person name="Li H.-S."/>
            <person name="Huang Y.-H."/>
            <person name="Pang H."/>
        </authorList>
    </citation>
    <scope>NUCLEOTIDE SEQUENCE [LARGE SCALE GENOMIC DNA]</scope>
    <source>
        <strain evidence="2">SYSU_2023b</strain>
        <tissue evidence="2">Whole body</tissue>
    </source>
</reference>
<evidence type="ECO:0000313" key="2">
    <source>
        <dbReference type="EMBL" id="KAK9881708.1"/>
    </source>
</evidence>
<dbReference type="PANTHER" id="PTHR14633:SF3">
    <property type="entry name" value="LITTLE ELONGATION COMPLEX SUBUNIT 2"/>
    <property type="match status" value="1"/>
</dbReference>
<dbReference type="AlphaFoldDB" id="A0AAW1UG79"/>
<dbReference type="GO" id="GO:0008023">
    <property type="term" value="C:transcription elongation factor complex"/>
    <property type="evidence" value="ECO:0007669"/>
    <property type="project" value="InterPro"/>
</dbReference>
<dbReference type="GO" id="GO:0045945">
    <property type="term" value="P:positive regulation of transcription by RNA polymerase III"/>
    <property type="evidence" value="ECO:0007669"/>
    <property type="project" value="TreeGrafter"/>
</dbReference>
<dbReference type="InterPro" id="IPR019535">
    <property type="entry name" value="ICE2_C"/>
</dbReference>
<sequence length="616" mass="71820">MNEFKKLKWDPTSDPSYLEEQACCFIPDELLLDSYVYQNLKRRLPKEKRVSGLCNVVSFFPGKKYLPRFPKSSSLTKQQLEHCLNALKLINQNKSASQLKQTEAYSLEIYNKLSGKLADENAAFNQFVRNSWESDRGTIARLRNNLYKYGLSNYHKKVRRYLEYRNFYKEECLLSTTCTEQENVEVEVNCINNLLELGTLARFSQPSLKFECKLSAQTLPATTSNIRSNSKFPVSQDENIRHLLKDNDFDVVISSSGLKRLLDNTDPKSKWTIPVTIELINVNRGNEVCTKKVVFIDKPLVSSRQDPLDLKYYSMKRLVKTNFCQYEAFSFEKQDTYPDEKLANINKKLIELEKQMTGNIDNTKKSAEMSQNNEGVDDEMMWKKKKNKPNIIHHNVNYRLWRFKQIVNNNSLMKNQLRNTEFNLLVRSKLDGCETTPSGSLQPVIVKPKIELQLQYGANIPTKRPFSNLYRVRLHWDTAEVVSIEKCTLQKVMSEATSLYQYNPYLGLGMLNNLLNELRKLQVGNYLLVHQPKHEYFISVLVECESPLSTVQLHFEVDNCEIEYDIKRNWVPIDLNYILPIHEFEKRPPGCFYGALRLRKKGGVTKKKKKLQQKKK</sequence>
<dbReference type="GO" id="GO:0042795">
    <property type="term" value="P:snRNA transcription by RNA polymerase II"/>
    <property type="evidence" value="ECO:0007669"/>
    <property type="project" value="TreeGrafter"/>
</dbReference>
<comment type="caution">
    <text evidence="2">The sequence shown here is derived from an EMBL/GenBank/DDBJ whole genome shotgun (WGS) entry which is preliminary data.</text>
</comment>
<accession>A0AAW1UG79</accession>
<dbReference type="PANTHER" id="PTHR14633">
    <property type="entry name" value="LITTLE ELONGATION COMPLEX SUBUNIT 2"/>
    <property type="match status" value="1"/>
</dbReference>